<feature type="transmembrane region" description="Helical" evidence="2">
    <location>
        <begin position="401"/>
        <end position="421"/>
    </location>
</feature>
<feature type="transmembrane region" description="Helical" evidence="2">
    <location>
        <begin position="514"/>
        <end position="534"/>
    </location>
</feature>
<evidence type="ECO:0000313" key="4">
    <source>
        <dbReference type="EMBL" id="TVX97146.1"/>
    </source>
</evidence>
<keyword evidence="5" id="KW-1185">Reference proteome</keyword>
<dbReference type="Pfam" id="PF13367">
    <property type="entry name" value="PrsW-protease"/>
    <property type="match status" value="1"/>
</dbReference>
<keyword evidence="2" id="KW-1133">Transmembrane helix</keyword>
<dbReference type="InterPro" id="IPR000595">
    <property type="entry name" value="cNMP-bd_dom"/>
</dbReference>
<feature type="transmembrane region" description="Helical" evidence="2">
    <location>
        <begin position="306"/>
        <end position="324"/>
    </location>
</feature>
<organism evidence="4 5">
    <name type="scientific">Cohnella terricola</name>
    <dbReference type="NCBI Taxonomy" id="1289167"/>
    <lineage>
        <taxon>Bacteria</taxon>
        <taxon>Bacillati</taxon>
        <taxon>Bacillota</taxon>
        <taxon>Bacilli</taxon>
        <taxon>Bacillales</taxon>
        <taxon>Paenibacillaceae</taxon>
        <taxon>Cohnella</taxon>
    </lineage>
</organism>
<proteinExistence type="predicted"/>
<dbReference type="GO" id="GO:0005952">
    <property type="term" value="C:cAMP-dependent protein kinase complex"/>
    <property type="evidence" value="ECO:0007669"/>
    <property type="project" value="InterPro"/>
</dbReference>
<gene>
    <name evidence="4" type="ORF">FPZ45_19565</name>
</gene>
<dbReference type="Gene3D" id="2.60.120.10">
    <property type="entry name" value="Jelly Rolls"/>
    <property type="match status" value="2"/>
</dbReference>
<accession>A0A559JB89</accession>
<dbReference type="PROSITE" id="PS50042">
    <property type="entry name" value="CNMP_BINDING_3"/>
    <property type="match status" value="2"/>
</dbReference>
<evidence type="ECO:0000259" key="3">
    <source>
        <dbReference type="PROSITE" id="PS50042"/>
    </source>
</evidence>
<evidence type="ECO:0000256" key="1">
    <source>
        <dbReference type="ARBA" id="ARBA00023159"/>
    </source>
</evidence>
<feature type="domain" description="Cyclic nucleotide-binding" evidence="3">
    <location>
        <begin position="150"/>
        <end position="265"/>
    </location>
</feature>
<keyword evidence="2" id="KW-0812">Transmembrane</keyword>
<dbReference type="PANTHER" id="PTHR11635:SF152">
    <property type="entry name" value="CAMP-DEPENDENT PROTEIN KINASE TYPE I REGULATORY SUBUNIT-RELATED"/>
    <property type="match status" value="1"/>
</dbReference>
<dbReference type="GO" id="GO:0008233">
    <property type="term" value="F:peptidase activity"/>
    <property type="evidence" value="ECO:0007669"/>
    <property type="project" value="InterPro"/>
</dbReference>
<name>A0A559JB89_9BACL</name>
<dbReference type="InterPro" id="IPR014710">
    <property type="entry name" value="RmlC-like_jellyroll"/>
</dbReference>
<evidence type="ECO:0000313" key="5">
    <source>
        <dbReference type="Proteomes" id="UP000316330"/>
    </source>
</evidence>
<dbReference type="EMBL" id="VNJJ01000013">
    <property type="protein sequence ID" value="TVX97146.1"/>
    <property type="molecule type" value="Genomic_DNA"/>
</dbReference>
<dbReference type="InterPro" id="IPR050503">
    <property type="entry name" value="cAMP-dep_PK_reg_su-like"/>
</dbReference>
<feature type="transmembrane region" description="Helical" evidence="2">
    <location>
        <begin position="433"/>
        <end position="453"/>
    </location>
</feature>
<dbReference type="AlphaFoldDB" id="A0A559JB89"/>
<dbReference type="OrthoDB" id="153483at2"/>
<dbReference type="Proteomes" id="UP000316330">
    <property type="component" value="Unassembled WGS sequence"/>
</dbReference>
<dbReference type="InterPro" id="IPR026898">
    <property type="entry name" value="PrsW"/>
</dbReference>
<protein>
    <submittedName>
        <fullName evidence="4">Cyclic nucleotide-binding domain-containing protein</fullName>
    </submittedName>
</protein>
<dbReference type="GO" id="GO:0005829">
    <property type="term" value="C:cytosol"/>
    <property type="evidence" value="ECO:0007669"/>
    <property type="project" value="TreeGrafter"/>
</dbReference>
<keyword evidence="1" id="KW-0010">Activator</keyword>
<dbReference type="InterPro" id="IPR018490">
    <property type="entry name" value="cNMP-bd_dom_sf"/>
</dbReference>
<dbReference type="SUPFAM" id="SSF51206">
    <property type="entry name" value="cAMP-binding domain-like"/>
    <property type="match status" value="2"/>
</dbReference>
<keyword evidence="2" id="KW-0472">Membrane</keyword>
<dbReference type="Pfam" id="PF00027">
    <property type="entry name" value="cNMP_binding"/>
    <property type="match status" value="2"/>
</dbReference>
<feature type="transmembrane region" description="Helical" evidence="2">
    <location>
        <begin position="473"/>
        <end position="494"/>
    </location>
</feature>
<feature type="transmembrane region" description="Helical" evidence="2">
    <location>
        <begin position="330"/>
        <end position="350"/>
    </location>
</feature>
<sequence>MESRAMNVSIEEYFREHPWFHGVPREELQEAAGLLKPAFFASGSWLMKEGQLAEECFLLLDGQAQVTSRNLVGERVVLSELSAGEMVGEIALMRNDRRGASVQALTEVNALRIDRDAFARLSEISPLFYESLSYTAEIRMIHGILQKASIWSAIPEQELRGLAEITVRKHVEAGETVVLSGEFSNQFFMVLDGKFEMTQAGKRATVLRKGDFFGEVSLLAGVPEENTIVAATDGELMVMAEEEFHSILAYYPPVKQQFTEVLRIRRPDLTVSVSREENVEHEVAVRQTEETSSPVAGRKRDSWMNVLLLSAGAFILLSLLALLLKGNQAVIVASLIVGGAVGPITFVSIIRDAQLLGFQARRLALMFILSAVFAVPLAWVLEQWLLVSEEGPLGSFRVDAAPIVIGVVEELSKLLLVVALLRAKRMRFLMDAIVFGATAGMGFAALESAYYGWMHLEQNSAWQMLAVLWTRTLLSPFGHGTWTAIASAGIWYGLTVHAKRGEAAGSGAVRKWTIAALLVFAAIVLHACWDFQPWSGWGRLLWLTFIGCGGLFLLLLLIRRGGEEERRSLAALNPPRQLRLRQDEAEKQGADILCEACGTYSPRGATYCTRCGQALLLEDAGG</sequence>
<dbReference type="CDD" id="cd00038">
    <property type="entry name" value="CAP_ED"/>
    <property type="match status" value="2"/>
</dbReference>
<dbReference type="SMART" id="SM00100">
    <property type="entry name" value="cNMP"/>
    <property type="match status" value="2"/>
</dbReference>
<comment type="caution">
    <text evidence="4">The sequence shown here is derived from an EMBL/GenBank/DDBJ whole genome shotgun (WGS) entry which is preliminary data.</text>
</comment>
<evidence type="ECO:0000256" key="2">
    <source>
        <dbReference type="SAM" id="Phobius"/>
    </source>
</evidence>
<dbReference type="PANTHER" id="PTHR11635">
    <property type="entry name" value="CAMP-DEPENDENT PROTEIN KINASE REGULATORY CHAIN"/>
    <property type="match status" value="1"/>
</dbReference>
<feature type="transmembrane region" description="Helical" evidence="2">
    <location>
        <begin position="362"/>
        <end position="381"/>
    </location>
</feature>
<reference evidence="4 5" key="1">
    <citation type="submission" date="2019-07" db="EMBL/GenBank/DDBJ databases">
        <authorList>
            <person name="Kim J."/>
        </authorList>
    </citation>
    <scope>NUCLEOTIDE SEQUENCE [LARGE SCALE GENOMIC DNA]</scope>
    <source>
        <strain evidence="4 5">G13</strain>
    </source>
</reference>
<feature type="transmembrane region" description="Helical" evidence="2">
    <location>
        <begin position="540"/>
        <end position="558"/>
    </location>
</feature>
<feature type="domain" description="Cyclic nucleotide-binding" evidence="3">
    <location>
        <begin position="19"/>
        <end position="121"/>
    </location>
</feature>